<comment type="caution">
    <text evidence="2">The sequence shown here is derived from an EMBL/GenBank/DDBJ whole genome shotgun (WGS) entry which is preliminary data.</text>
</comment>
<reference evidence="2" key="3">
    <citation type="submission" date="2018-11" db="EMBL/GenBank/DDBJ databases">
        <authorList>
            <person name="Huo Y."/>
        </authorList>
    </citation>
    <scope>NUCLEOTIDE SEQUENCE</scope>
    <source>
        <strain evidence="2">CCBAU 23252</strain>
    </source>
</reference>
<reference evidence="2 4" key="1">
    <citation type="journal article" date="2015" name="Int. J. Syst. Evol. Microbiol.">
        <title>Rhizobium anhuiense sp. nov., isolated from effective nodules of Vicia faba and Pisum sativum.</title>
        <authorList>
            <person name="Zhang Y.J."/>
            <person name="Zheng W.T."/>
            <person name="Everall I."/>
            <person name="Young J.P."/>
            <person name="Zhang X.X."/>
            <person name="Tian C.F."/>
            <person name="Sui X.H."/>
            <person name="Wang E.T."/>
            <person name="Chen W.X."/>
        </authorList>
    </citation>
    <scope>NUCLEOTIDE SEQUENCE [LARGE SCALE GENOMIC DNA]</scope>
    <source>
        <strain evidence="2 4">CCBAU 23252</strain>
    </source>
</reference>
<dbReference type="EMBL" id="NWSL01000001">
    <property type="protein sequence ID" value="PDS53874.1"/>
    <property type="molecule type" value="Genomic_DNA"/>
</dbReference>
<name>A0A3S0XR09_9HYPH</name>
<evidence type="ECO:0000313" key="2">
    <source>
        <dbReference type="EMBL" id="RUM03411.1"/>
    </source>
</evidence>
<dbReference type="AlphaFoldDB" id="A0A3S0XR09"/>
<accession>A0A3S0XR09</accession>
<proteinExistence type="predicted"/>
<reference evidence="1 3" key="2">
    <citation type="submission" date="2017-09" db="EMBL/GenBank/DDBJ databases">
        <title>Comparative genomics of rhizobia isolated from Phaseolus vulgaris in China.</title>
        <authorList>
            <person name="Tong W."/>
        </authorList>
    </citation>
    <scope>NUCLEOTIDE SEQUENCE [LARGE SCALE GENOMIC DNA]</scope>
    <source>
        <strain evidence="1 3">Y27</strain>
    </source>
</reference>
<protein>
    <submittedName>
        <fullName evidence="2">Uncharacterized protein</fullName>
    </submittedName>
</protein>
<evidence type="ECO:0000313" key="1">
    <source>
        <dbReference type="EMBL" id="PDS53874.1"/>
    </source>
</evidence>
<organism evidence="2 4">
    <name type="scientific">Rhizobium anhuiense</name>
    <dbReference type="NCBI Taxonomy" id="1184720"/>
    <lineage>
        <taxon>Bacteria</taxon>
        <taxon>Pseudomonadati</taxon>
        <taxon>Pseudomonadota</taxon>
        <taxon>Alphaproteobacteria</taxon>
        <taxon>Hyphomicrobiales</taxon>
        <taxon>Rhizobiaceae</taxon>
        <taxon>Rhizobium/Agrobacterium group</taxon>
        <taxon>Rhizobium</taxon>
    </lineage>
</organism>
<dbReference type="Proteomes" id="UP000273611">
    <property type="component" value="Unassembled WGS sequence"/>
</dbReference>
<evidence type="ECO:0000313" key="4">
    <source>
        <dbReference type="Proteomes" id="UP000273611"/>
    </source>
</evidence>
<gene>
    <name evidence="1" type="ORF">CO662_03350</name>
    <name evidence="2" type="ORF">EEQ99_09540</name>
</gene>
<dbReference type="EMBL" id="RIBW01000002">
    <property type="protein sequence ID" value="RUM03411.1"/>
    <property type="molecule type" value="Genomic_DNA"/>
</dbReference>
<dbReference type="Proteomes" id="UP000219972">
    <property type="component" value="Unassembled WGS sequence"/>
</dbReference>
<keyword evidence="3" id="KW-1185">Reference proteome</keyword>
<evidence type="ECO:0000313" key="3">
    <source>
        <dbReference type="Proteomes" id="UP000219972"/>
    </source>
</evidence>
<sequence>MVTGADSEHPFAGFPVHLNAAAVHYETPRRSAGKDEVRILEGAASADARPGCSCGEGCARSVVA</sequence>